<dbReference type="Gene3D" id="3.90.1150.10">
    <property type="entry name" value="Aspartate Aminotransferase, domain 1"/>
    <property type="match status" value="1"/>
</dbReference>
<organism evidence="7 8">
    <name type="scientific">Vineibacter terrae</name>
    <dbReference type="NCBI Taxonomy" id="2586908"/>
    <lineage>
        <taxon>Bacteria</taxon>
        <taxon>Pseudomonadati</taxon>
        <taxon>Pseudomonadota</taxon>
        <taxon>Alphaproteobacteria</taxon>
        <taxon>Hyphomicrobiales</taxon>
        <taxon>Vineibacter</taxon>
    </lineage>
</organism>
<feature type="modified residue" description="N6-(pyridoxal phosphate)lysine" evidence="6">
    <location>
        <position position="272"/>
    </location>
</feature>
<dbReference type="UniPathway" id="UPA00068">
    <property type="reaction ID" value="UER00109"/>
</dbReference>
<evidence type="ECO:0000256" key="1">
    <source>
        <dbReference type="ARBA" id="ARBA00022571"/>
    </source>
</evidence>
<comment type="pathway">
    <text evidence="6">Amino-acid biosynthesis; L-arginine biosynthesis; N(2)-acetyl-L-ornithine from L-glutamate: step 4/4.</text>
</comment>
<keyword evidence="5 6" id="KW-0663">Pyridoxal phosphate</keyword>
<evidence type="ECO:0000313" key="8">
    <source>
        <dbReference type="Proteomes" id="UP000321638"/>
    </source>
</evidence>
<comment type="caution">
    <text evidence="7">The sequence shown here is derived from an EMBL/GenBank/DDBJ whole genome shotgun (WGS) entry which is preliminary data.</text>
</comment>
<dbReference type="InterPro" id="IPR015421">
    <property type="entry name" value="PyrdxlP-dep_Trfase_major"/>
</dbReference>
<dbReference type="Pfam" id="PF00202">
    <property type="entry name" value="Aminotran_3"/>
    <property type="match status" value="1"/>
</dbReference>
<name>A0A5C8PAQ4_9HYPH</name>
<comment type="subunit">
    <text evidence="6">Homodimer.</text>
</comment>
<dbReference type="InterPro" id="IPR005814">
    <property type="entry name" value="Aminotrans_3"/>
</dbReference>
<dbReference type="GO" id="GO:0005737">
    <property type="term" value="C:cytoplasm"/>
    <property type="evidence" value="ECO:0007669"/>
    <property type="project" value="UniProtKB-SubCell"/>
</dbReference>
<dbReference type="EC" id="2.6.1.11" evidence="6"/>
<dbReference type="SUPFAM" id="SSF53383">
    <property type="entry name" value="PLP-dependent transferases"/>
    <property type="match status" value="1"/>
</dbReference>
<dbReference type="AlphaFoldDB" id="A0A5C8PAQ4"/>
<dbReference type="NCBIfam" id="TIGR00707">
    <property type="entry name" value="argD"/>
    <property type="match status" value="1"/>
</dbReference>
<evidence type="ECO:0000256" key="4">
    <source>
        <dbReference type="ARBA" id="ARBA00022679"/>
    </source>
</evidence>
<feature type="binding site" evidence="6">
    <location>
        <position position="300"/>
    </location>
    <ligand>
        <name>N(2)-acetyl-L-ornithine</name>
        <dbReference type="ChEBI" id="CHEBI:57805"/>
    </ligand>
</feature>
<feature type="binding site" evidence="6">
    <location>
        <begin position="243"/>
        <end position="246"/>
    </location>
    <ligand>
        <name>pyridoxal 5'-phosphate</name>
        <dbReference type="ChEBI" id="CHEBI:597326"/>
    </ligand>
</feature>
<evidence type="ECO:0000256" key="3">
    <source>
        <dbReference type="ARBA" id="ARBA00022605"/>
    </source>
</evidence>
<dbReference type="GO" id="GO:0030170">
    <property type="term" value="F:pyridoxal phosphate binding"/>
    <property type="evidence" value="ECO:0007669"/>
    <property type="project" value="InterPro"/>
</dbReference>
<feature type="binding site" evidence="6">
    <location>
        <position position="156"/>
    </location>
    <ligand>
        <name>pyridoxal 5'-phosphate</name>
        <dbReference type="ChEBI" id="CHEBI:597326"/>
    </ligand>
</feature>
<dbReference type="HAMAP" id="MF_01107">
    <property type="entry name" value="ArgD_aminotrans_3"/>
    <property type="match status" value="1"/>
</dbReference>
<evidence type="ECO:0000256" key="2">
    <source>
        <dbReference type="ARBA" id="ARBA00022576"/>
    </source>
</evidence>
<evidence type="ECO:0000256" key="6">
    <source>
        <dbReference type="HAMAP-Rule" id="MF_01107"/>
    </source>
</evidence>
<dbReference type="RefSeq" id="WP_147851422.1">
    <property type="nucleotide sequence ID" value="NZ_VDUZ01000056.1"/>
</dbReference>
<reference evidence="7 8" key="1">
    <citation type="submission" date="2019-06" db="EMBL/GenBank/DDBJ databases">
        <title>New taxonomy in bacterial strain CC-CFT640, isolated from vineyard.</title>
        <authorList>
            <person name="Lin S.-Y."/>
            <person name="Tsai C.-F."/>
            <person name="Young C.-C."/>
        </authorList>
    </citation>
    <scope>NUCLEOTIDE SEQUENCE [LARGE SCALE GENOMIC DNA]</scope>
    <source>
        <strain evidence="7 8">CC-CFT640</strain>
    </source>
</reference>
<keyword evidence="1 6" id="KW-0055">Arginine biosynthesis</keyword>
<dbReference type="PANTHER" id="PTHR11986:SF79">
    <property type="entry name" value="ACETYLORNITHINE AMINOTRANSFERASE, MITOCHONDRIAL"/>
    <property type="match status" value="1"/>
</dbReference>
<dbReference type="GO" id="GO:0006526">
    <property type="term" value="P:L-arginine biosynthetic process"/>
    <property type="evidence" value="ECO:0007669"/>
    <property type="project" value="UniProtKB-UniRule"/>
</dbReference>
<dbReference type="Gene3D" id="3.40.640.10">
    <property type="entry name" value="Type I PLP-dependent aspartate aminotransferase-like (Major domain)"/>
    <property type="match status" value="1"/>
</dbReference>
<feature type="binding site" evidence="6">
    <location>
        <position position="301"/>
    </location>
    <ligand>
        <name>pyridoxal 5'-phosphate</name>
        <dbReference type="ChEBI" id="CHEBI:597326"/>
    </ligand>
</feature>
<sequence length="419" mass="44257">MTRASGAAAAPSEAQVARRAATDRGETYFHPNLIPTHKRLPIAFTHGQGVWLYDEKGRKYIDLLAGIAVDSLGHAHPRLAGAIADQAHKLIHVSNNFHIAIQERLAEQLARLSRMDKVFFANSGAEANEAAIKLARLHGHRKGIDRPRIVVMEKAFHGRTLATLWAGGNTKIQAGFGPPVDGFVRVPLGDVAAIERALAEDPGIVAVLLEVVQGEGGVNLLAPRVMKEIEALCAANGLLLMLDEVQTGIGRTGRFLAFQHADVAPDVVTLAKGLGGGVPIGACLVAAKAVDLFGVGAHGSTFGGNPLACAAATAVLDVIEEDDLCGNARVVGQYMAERLRERLAGPGVAEVRGLGLLIGIELEQPCPDLMRHALDAGVVLSVTADKVVRLVPPLTITRDEADYAMDRLVPVIKSAARTS</sequence>
<comment type="miscellaneous">
    <text evidence="6">May also have succinyldiaminopimelate aminotransferase activity, thus carrying out the corresponding step in lysine biosynthesis.</text>
</comment>
<feature type="binding site" evidence="6">
    <location>
        <begin position="124"/>
        <end position="125"/>
    </location>
    <ligand>
        <name>pyridoxal 5'-phosphate</name>
        <dbReference type="ChEBI" id="CHEBI:597326"/>
    </ligand>
</feature>
<dbReference type="PANTHER" id="PTHR11986">
    <property type="entry name" value="AMINOTRANSFERASE CLASS III"/>
    <property type="match status" value="1"/>
</dbReference>
<dbReference type="PIRSF" id="PIRSF000521">
    <property type="entry name" value="Transaminase_4ab_Lys_Orn"/>
    <property type="match status" value="1"/>
</dbReference>
<evidence type="ECO:0000256" key="5">
    <source>
        <dbReference type="ARBA" id="ARBA00022898"/>
    </source>
</evidence>
<evidence type="ECO:0000313" key="7">
    <source>
        <dbReference type="EMBL" id="TXL70628.1"/>
    </source>
</evidence>
<dbReference type="GO" id="GO:0042802">
    <property type="term" value="F:identical protein binding"/>
    <property type="evidence" value="ECO:0007669"/>
    <property type="project" value="TreeGrafter"/>
</dbReference>
<gene>
    <name evidence="6" type="primary">argD</name>
    <name evidence="7" type="ORF">FHP25_33795</name>
</gene>
<dbReference type="EMBL" id="VDUZ01000056">
    <property type="protein sequence ID" value="TXL70628.1"/>
    <property type="molecule type" value="Genomic_DNA"/>
</dbReference>
<dbReference type="InterPro" id="IPR015424">
    <property type="entry name" value="PyrdxlP-dep_Trfase"/>
</dbReference>
<dbReference type="InterPro" id="IPR049704">
    <property type="entry name" value="Aminotrans_3_PPA_site"/>
</dbReference>
<dbReference type="CDD" id="cd00610">
    <property type="entry name" value="OAT_like"/>
    <property type="match status" value="1"/>
</dbReference>
<comment type="catalytic activity">
    <reaction evidence="6">
        <text>N(2)-acetyl-L-ornithine + 2-oxoglutarate = N-acetyl-L-glutamate 5-semialdehyde + L-glutamate</text>
        <dbReference type="Rhea" id="RHEA:18049"/>
        <dbReference type="ChEBI" id="CHEBI:16810"/>
        <dbReference type="ChEBI" id="CHEBI:29123"/>
        <dbReference type="ChEBI" id="CHEBI:29985"/>
        <dbReference type="ChEBI" id="CHEBI:57805"/>
        <dbReference type="EC" id="2.6.1.11"/>
    </reaction>
</comment>
<feature type="binding site" evidence="6">
    <location>
        <position position="159"/>
    </location>
    <ligand>
        <name>N(2)-acetyl-L-ornithine</name>
        <dbReference type="ChEBI" id="CHEBI:57805"/>
    </ligand>
</feature>
<dbReference type="InterPro" id="IPR050103">
    <property type="entry name" value="Class-III_PLP-dep_AT"/>
</dbReference>
<accession>A0A5C8PAQ4</accession>
<keyword evidence="8" id="KW-1185">Reference proteome</keyword>
<dbReference type="OrthoDB" id="9801834at2"/>
<dbReference type="NCBIfam" id="NF002325">
    <property type="entry name" value="PRK01278.1"/>
    <property type="match status" value="1"/>
</dbReference>
<comment type="similarity">
    <text evidence="6">Belongs to the class-III pyridoxal-phosphate-dependent aminotransferase family. ArgD subfamily.</text>
</comment>
<dbReference type="PROSITE" id="PS00600">
    <property type="entry name" value="AA_TRANSFER_CLASS_3"/>
    <property type="match status" value="1"/>
</dbReference>
<dbReference type="InterPro" id="IPR004636">
    <property type="entry name" value="AcOrn/SuccOrn_fam"/>
</dbReference>
<dbReference type="Proteomes" id="UP000321638">
    <property type="component" value="Unassembled WGS sequence"/>
</dbReference>
<protein>
    <recommendedName>
        <fullName evidence="6">Acetylornithine aminotransferase</fullName>
        <shortName evidence="6">ACOAT</shortName>
        <ecNumber evidence="6">2.6.1.11</ecNumber>
    </recommendedName>
</protein>
<dbReference type="FunFam" id="3.40.640.10:FF:000004">
    <property type="entry name" value="Acetylornithine aminotransferase"/>
    <property type="match status" value="1"/>
</dbReference>
<comment type="subcellular location">
    <subcellularLocation>
        <location evidence="6">Cytoplasm</location>
    </subcellularLocation>
</comment>
<keyword evidence="3 6" id="KW-0028">Amino-acid biosynthesis</keyword>
<keyword evidence="6" id="KW-0963">Cytoplasm</keyword>
<dbReference type="InterPro" id="IPR015422">
    <property type="entry name" value="PyrdxlP-dep_Trfase_small"/>
</dbReference>
<keyword evidence="4 6" id="KW-0808">Transferase</keyword>
<proteinExistence type="inferred from homology"/>
<dbReference type="GO" id="GO:0003992">
    <property type="term" value="F:N2-acetyl-L-ornithine:2-oxoglutarate 5-aminotransferase activity"/>
    <property type="evidence" value="ECO:0007669"/>
    <property type="project" value="UniProtKB-UniRule"/>
</dbReference>
<comment type="cofactor">
    <cofactor evidence="6">
        <name>pyridoxal 5'-phosphate</name>
        <dbReference type="ChEBI" id="CHEBI:597326"/>
    </cofactor>
    <text evidence="6">Binds 1 pyridoxal phosphate per subunit.</text>
</comment>
<keyword evidence="2 6" id="KW-0032">Aminotransferase</keyword>